<evidence type="ECO:0000313" key="1">
    <source>
        <dbReference type="EMBL" id="KAK9024950.1"/>
    </source>
</evidence>
<evidence type="ECO:0000313" key="2">
    <source>
        <dbReference type="Proteomes" id="UP001396334"/>
    </source>
</evidence>
<organism evidence="1 2">
    <name type="scientific">Hibiscus sabdariffa</name>
    <name type="common">roselle</name>
    <dbReference type="NCBI Taxonomy" id="183260"/>
    <lineage>
        <taxon>Eukaryota</taxon>
        <taxon>Viridiplantae</taxon>
        <taxon>Streptophyta</taxon>
        <taxon>Embryophyta</taxon>
        <taxon>Tracheophyta</taxon>
        <taxon>Spermatophyta</taxon>
        <taxon>Magnoliopsida</taxon>
        <taxon>eudicotyledons</taxon>
        <taxon>Gunneridae</taxon>
        <taxon>Pentapetalae</taxon>
        <taxon>rosids</taxon>
        <taxon>malvids</taxon>
        <taxon>Malvales</taxon>
        <taxon>Malvaceae</taxon>
        <taxon>Malvoideae</taxon>
        <taxon>Hibiscus</taxon>
    </lineage>
</organism>
<gene>
    <name evidence="1" type="ORF">V6N11_064853</name>
</gene>
<dbReference type="EMBL" id="JBBPBN010000014">
    <property type="protein sequence ID" value="KAK9024950.1"/>
    <property type="molecule type" value="Genomic_DNA"/>
</dbReference>
<keyword evidence="2" id="KW-1185">Reference proteome</keyword>
<proteinExistence type="predicted"/>
<accession>A0ABR2SIW0</accession>
<reference evidence="1 2" key="1">
    <citation type="journal article" date="2024" name="G3 (Bethesda)">
        <title>Genome assembly of Hibiscus sabdariffa L. provides insights into metabolisms of medicinal natural products.</title>
        <authorList>
            <person name="Kim T."/>
        </authorList>
    </citation>
    <scope>NUCLEOTIDE SEQUENCE [LARGE SCALE GENOMIC DNA]</scope>
    <source>
        <strain evidence="1">TK-2024</strain>
        <tissue evidence="1">Old leaves</tissue>
    </source>
</reference>
<dbReference type="Proteomes" id="UP001396334">
    <property type="component" value="Unassembled WGS sequence"/>
</dbReference>
<comment type="caution">
    <text evidence="1">The sequence shown here is derived from an EMBL/GenBank/DDBJ whole genome shotgun (WGS) entry which is preliminary data.</text>
</comment>
<sequence length="133" mass="14924">MRDRKGKVLSVFLIIGVMSSHEHRARIRMLEFRGGYISVGSVGSSEGQDPRHCLWSPLEPELTHLSFDWNSLISKSGSHFDTFPRVTRFFTLSHALSTKTTGPSCKSRKIHSLSLLQGQEMGMNARLFDSSSI</sequence>
<name>A0ABR2SIW0_9ROSI</name>
<protein>
    <submittedName>
        <fullName evidence="1">Uncharacterized protein</fullName>
    </submittedName>
</protein>